<keyword evidence="2" id="KW-1185">Reference proteome</keyword>
<evidence type="ECO:0000313" key="2">
    <source>
        <dbReference type="Proteomes" id="UP001195483"/>
    </source>
</evidence>
<accession>A0AAE0W247</accession>
<reference evidence="1" key="3">
    <citation type="submission" date="2023-05" db="EMBL/GenBank/DDBJ databases">
        <authorList>
            <person name="Smith C.H."/>
        </authorList>
    </citation>
    <scope>NUCLEOTIDE SEQUENCE</scope>
    <source>
        <strain evidence="1">CHS0354</strain>
        <tissue evidence="1">Mantle</tissue>
    </source>
</reference>
<sequence>MYRDQQEINIRTLMADHTDLDDGTIEQKWELVRDTFTSRCVEVLRFRRQKLKNWIPEDAINKSEHGRSRNLCMQRPEHISNVIEMNKIQKI</sequence>
<dbReference type="Proteomes" id="UP001195483">
    <property type="component" value="Unassembled WGS sequence"/>
</dbReference>
<reference evidence="1" key="1">
    <citation type="journal article" date="2021" name="Genome Biol. Evol.">
        <title>A High-Quality Reference Genome for a Parasitic Bivalve with Doubly Uniparental Inheritance (Bivalvia: Unionida).</title>
        <authorList>
            <person name="Smith C.H."/>
        </authorList>
    </citation>
    <scope>NUCLEOTIDE SEQUENCE</scope>
    <source>
        <strain evidence="1">CHS0354</strain>
    </source>
</reference>
<dbReference type="AlphaFoldDB" id="A0AAE0W247"/>
<protein>
    <submittedName>
        <fullName evidence="1">Uncharacterized protein</fullName>
    </submittedName>
</protein>
<reference evidence="1" key="2">
    <citation type="journal article" date="2021" name="Genome Biol. Evol.">
        <title>Developing a high-quality reference genome for a parasitic bivalve with doubly uniparental inheritance (Bivalvia: Unionida).</title>
        <authorList>
            <person name="Smith C.H."/>
        </authorList>
    </citation>
    <scope>NUCLEOTIDE SEQUENCE</scope>
    <source>
        <strain evidence="1">CHS0354</strain>
        <tissue evidence="1">Mantle</tissue>
    </source>
</reference>
<evidence type="ECO:0000313" key="1">
    <source>
        <dbReference type="EMBL" id="KAK3599278.1"/>
    </source>
</evidence>
<gene>
    <name evidence="1" type="ORF">CHS0354_028633</name>
</gene>
<organism evidence="1 2">
    <name type="scientific">Potamilus streckersoni</name>
    <dbReference type="NCBI Taxonomy" id="2493646"/>
    <lineage>
        <taxon>Eukaryota</taxon>
        <taxon>Metazoa</taxon>
        <taxon>Spiralia</taxon>
        <taxon>Lophotrochozoa</taxon>
        <taxon>Mollusca</taxon>
        <taxon>Bivalvia</taxon>
        <taxon>Autobranchia</taxon>
        <taxon>Heteroconchia</taxon>
        <taxon>Palaeoheterodonta</taxon>
        <taxon>Unionida</taxon>
        <taxon>Unionoidea</taxon>
        <taxon>Unionidae</taxon>
        <taxon>Ambleminae</taxon>
        <taxon>Lampsilini</taxon>
        <taxon>Potamilus</taxon>
    </lineage>
</organism>
<dbReference type="EMBL" id="JAEAOA010001716">
    <property type="protein sequence ID" value="KAK3599278.1"/>
    <property type="molecule type" value="Genomic_DNA"/>
</dbReference>
<name>A0AAE0W247_9BIVA</name>
<comment type="caution">
    <text evidence="1">The sequence shown here is derived from an EMBL/GenBank/DDBJ whole genome shotgun (WGS) entry which is preliminary data.</text>
</comment>
<proteinExistence type="predicted"/>